<sequence length="98" mass="10623">MGVRLAPYLLFNMCGESSVVSRLELKSETLPLAPSALRMIGGRCAKPQVLGGIKCLYFKDSINFPTNLDVGSLQTKLGDQMSGVNWISLGFCMPRIGL</sequence>
<reference evidence="1 2" key="1">
    <citation type="journal article" date="2019" name="Sci. Rep.">
        <title>Orb-weaving spider Araneus ventricosus genome elucidates the spidroin gene catalogue.</title>
        <authorList>
            <person name="Kono N."/>
            <person name="Nakamura H."/>
            <person name="Ohtoshi R."/>
            <person name="Moran D.A.P."/>
            <person name="Shinohara A."/>
            <person name="Yoshida Y."/>
            <person name="Fujiwara M."/>
            <person name="Mori M."/>
            <person name="Tomita M."/>
            <person name="Arakawa K."/>
        </authorList>
    </citation>
    <scope>NUCLEOTIDE SEQUENCE [LARGE SCALE GENOMIC DNA]</scope>
</reference>
<comment type="caution">
    <text evidence="1">The sequence shown here is derived from an EMBL/GenBank/DDBJ whole genome shotgun (WGS) entry which is preliminary data.</text>
</comment>
<dbReference type="AlphaFoldDB" id="A0A4Y2D3W7"/>
<proteinExistence type="predicted"/>
<keyword evidence="2" id="KW-1185">Reference proteome</keyword>
<dbReference type="Proteomes" id="UP000499080">
    <property type="component" value="Unassembled WGS sequence"/>
</dbReference>
<gene>
    <name evidence="1" type="ORF">AVEN_188_1</name>
</gene>
<accession>A0A4Y2D3W7</accession>
<dbReference type="EMBL" id="BGPR01000290">
    <property type="protein sequence ID" value="GBM10816.1"/>
    <property type="molecule type" value="Genomic_DNA"/>
</dbReference>
<organism evidence="1 2">
    <name type="scientific">Araneus ventricosus</name>
    <name type="common">Orbweaver spider</name>
    <name type="synonym">Epeira ventricosa</name>
    <dbReference type="NCBI Taxonomy" id="182803"/>
    <lineage>
        <taxon>Eukaryota</taxon>
        <taxon>Metazoa</taxon>
        <taxon>Ecdysozoa</taxon>
        <taxon>Arthropoda</taxon>
        <taxon>Chelicerata</taxon>
        <taxon>Arachnida</taxon>
        <taxon>Araneae</taxon>
        <taxon>Araneomorphae</taxon>
        <taxon>Entelegynae</taxon>
        <taxon>Araneoidea</taxon>
        <taxon>Araneidae</taxon>
        <taxon>Araneus</taxon>
    </lineage>
</organism>
<name>A0A4Y2D3W7_ARAVE</name>
<evidence type="ECO:0000313" key="1">
    <source>
        <dbReference type="EMBL" id="GBM10816.1"/>
    </source>
</evidence>
<evidence type="ECO:0000313" key="2">
    <source>
        <dbReference type="Proteomes" id="UP000499080"/>
    </source>
</evidence>
<protein>
    <submittedName>
        <fullName evidence="1">Uncharacterized protein</fullName>
    </submittedName>
</protein>